<dbReference type="PANTHER" id="PTHR30332">
    <property type="entry name" value="PROBABLE GENERAL SECRETION PATHWAY PROTEIN D"/>
    <property type="match status" value="1"/>
</dbReference>
<dbReference type="Proteomes" id="UP000604737">
    <property type="component" value="Unassembled WGS sequence"/>
</dbReference>
<dbReference type="Pfam" id="PF00263">
    <property type="entry name" value="Secretin"/>
    <property type="match status" value="1"/>
</dbReference>
<comment type="similarity">
    <text evidence="1">Belongs to the bacterial secretin family.</text>
</comment>
<reference evidence="5" key="1">
    <citation type="journal article" date="2019" name="Int. J. Syst. Evol. Microbiol.">
        <title>The Global Catalogue of Microorganisms (GCM) 10K type strain sequencing project: providing services to taxonomists for standard genome sequencing and annotation.</title>
        <authorList>
            <consortium name="The Broad Institute Genomics Platform"/>
            <consortium name="The Broad Institute Genome Sequencing Center for Infectious Disease"/>
            <person name="Wu L."/>
            <person name="Ma J."/>
        </authorList>
    </citation>
    <scope>NUCLEOTIDE SEQUENCE [LARGE SCALE GENOMIC DNA]</scope>
    <source>
        <strain evidence="5">KCTC 23701</strain>
    </source>
</reference>
<comment type="caution">
    <text evidence="4">The sequence shown here is derived from an EMBL/GenBank/DDBJ whole genome shotgun (WGS) entry which is preliminary data.</text>
</comment>
<name>A0ABQ3H1V2_9NEIS</name>
<dbReference type="PANTHER" id="PTHR30332:SF17">
    <property type="entry name" value="TYPE IV PILIATION SYSTEM PROTEIN DR_0774-RELATED"/>
    <property type="match status" value="1"/>
</dbReference>
<feature type="signal peptide" evidence="2">
    <location>
        <begin position="1"/>
        <end position="19"/>
    </location>
</feature>
<feature type="chain" id="PRO_5045276479" evidence="2">
    <location>
        <begin position="20"/>
        <end position="421"/>
    </location>
</feature>
<evidence type="ECO:0000313" key="5">
    <source>
        <dbReference type="Proteomes" id="UP000604737"/>
    </source>
</evidence>
<dbReference type="InterPro" id="IPR004846">
    <property type="entry name" value="T2SS/T3SS_dom"/>
</dbReference>
<gene>
    <name evidence="4" type="ORF">GCM10007350_27740</name>
</gene>
<evidence type="ECO:0000259" key="3">
    <source>
        <dbReference type="Pfam" id="PF00263"/>
    </source>
</evidence>
<keyword evidence="2" id="KW-0732">Signal</keyword>
<protein>
    <submittedName>
        <fullName evidence="4">Bacteriophage-related lipoprotein</fullName>
    </submittedName>
</protein>
<dbReference type="RefSeq" id="WP_189461492.1">
    <property type="nucleotide sequence ID" value="NZ_BMYO01000007.1"/>
</dbReference>
<dbReference type="EMBL" id="BMYO01000007">
    <property type="protein sequence ID" value="GHD66076.1"/>
    <property type="molecule type" value="Genomic_DNA"/>
</dbReference>
<evidence type="ECO:0000256" key="2">
    <source>
        <dbReference type="SAM" id="SignalP"/>
    </source>
</evidence>
<proteinExistence type="inferred from homology"/>
<evidence type="ECO:0000313" key="4">
    <source>
        <dbReference type="EMBL" id="GHD66076.1"/>
    </source>
</evidence>
<accession>A0ABQ3H1V2</accession>
<keyword evidence="5" id="KW-1185">Reference proteome</keyword>
<sequence length="421" mass="45659">MKKLLIVLITVLFTYVAHAKVPSSQNREVSTSAKFDFQSTSISQVIQLVYAEALKQPYVIDPAVLQDARLVSFRFDTSQGDLSAFWRAFMRELGYTSEPRSGVDFVKPLQSEQSDNAEQEFFVYRPKYRSVSYLTDLLGPLFQRTNFSVNRAVRSAPSDRSDKAAPQGTAAAAIDHDADTLVYRGSRAEIANLKRLLIEVDQPAGDILVKGVVYEVTTNQSDGSAFQLALSLLGGKLGIQLNTSATTLDSSISFKSATIDAVLSALSGDSRFKVVSTPELRVTSGRTAKLTVGQDVPILGSVSYPQGGSTPVRSVDYRSSGVIFSLTPQLRDQSIALSVTQQVSNFAKTETGVNDSPTLTKRELSSEIATVPGELVLLGGLTDDQDNTSSSGLSFLPGFLHSNTTSTKRTQVIMMLQLTRL</sequence>
<feature type="domain" description="Type II/III secretion system secretin-like" evidence="3">
    <location>
        <begin position="265"/>
        <end position="396"/>
    </location>
</feature>
<keyword evidence="4" id="KW-0449">Lipoprotein</keyword>
<evidence type="ECO:0000256" key="1">
    <source>
        <dbReference type="RuleBase" id="RU004003"/>
    </source>
</evidence>
<dbReference type="InterPro" id="IPR050810">
    <property type="entry name" value="Bact_Secretion_Sys_Channel"/>
</dbReference>
<organism evidence="4 5">
    <name type="scientific">Jeongeupia chitinilytica</name>
    <dbReference type="NCBI Taxonomy" id="1041641"/>
    <lineage>
        <taxon>Bacteria</taxon>
        <taxon>Pseudomonadati</taxon>
        <taxon>Pseudomonadota</taxon>
        <taxon>Betaproteobacteria</taxon>
        <taxon>Neisseriales</taxon>
        <taxon>Chitinibacteraceae</taxon>
        <taxon>Jeongeupia</taxon>
    </lineage>
</organism>